<evidence type="ECO:0000256" key="1">
    <source>
        <dbReference type="SAM" id="MobiDB-lite"/>
    </source>
</evidence>
<feature type="compositionally biased region" description="Low complexity" evidence="1">
    <location>
        <begin position="365"/>
        <end position="385"/>
    </location>
</feature>
<proteinExistence type="predicted"/>
<feature type="region of interest" description="Disordered" evidence="1">
    <location>
        <begin position="287"/>
        <end position="423"/>
    </location>
</feature>
<comment type="caution">
    <text evidence="2">The sequence shown here is derived from an EMBL/GenBank/DDBJ whole genome shotgun (WGS) entry which is preliminary data.</text>
</comment>
<keyword evidence="3" id="KW-1185">Reference proteome</keyword>
<feature type="compositionally biased region" description="Basic residues" evidence="1">
    <location>
        <begin position="412"/>
        <end position="423"/>
    </location>
</feature>
<sequence>MPQVTMDILSYMPNGWASAEIRDQHALFCTVWPQYLTLEEFSDIIKQFDGPGWVRDKQLLWSGVEYAEVERTAGEHDMQTLRTAMGPLMDPDHPRCLKSNKNGKAWSKYIRGASLIFARRISRGDVATIMTPPPPDCFHPSEMTNLQDIELPVLRGDLGNRPVPRIFLWHPTVQGAPPFRYQVWPDDHTPSRYEMFESRPRNTKTWRVVSKHRVPTKWAVNTTVCRLVTLQTFRKLKQLSSRVSRVAINVLDKLALLLKLCYHTAVLLVIILRLVFRVLVAEEASPDEAGEVTNASSRVRPNEEPRIANRPPSPLTTAIVSAVTSPGSSPANRVASSAVDQNNRSPALEVPNGNQSPSVLAAGRASAVSEPGSSSAPAEGSSPSPTLSKKEAKALRKLQRANAQAQVQASKAKVKKTKKKSPQ</sequence>
<dbReference type="EMBL" id="PJEX01000388">
    <property type="protein sequence ID" value="TKW50511.1"/>
    <property type="molecule type" value="Genomic_DNA"/>
</dbReference>
<dbReference type="STRING" id="1306861.A0A4U6X528"/>
<name>A0A4U6X528_9PEZI</name>
<dbReference type="Proteomes" id="UP000310108">
    <property type="component" value="Unassembled WGS sequence"/>
</dbReference>
<dbReference type="AlphaFoldDB" id="A0A4U6X528"/>
<organism evidence="2 3">
    <name type="scientific">Colletotrichum tanaceti</name>
    <dbReference type="NCBI Taxonomy" id="1306861"/>
    <lineage>
        <taxon>Eukaryota</taxon>
        <taxon>Fungi</taxon>
        <taxon>Dikarya</taxon>
        <taxon>Ascomycota</taxon>
        <taxon>Pezizomycotina</taxon>
        <taxon>Sordariomycetes</taxon>
        <taxon>Hypocreomycetidae</taxon>
        <taxon>Glomerellales</taxon>
        <taxon>Glomerellaceae</taxon>
        <taxon>Colletotrichum</taxon>
        <taxon>Colletotrichum destructivum species complex</taxon>
    </lineage>
</organism>
<protein>
    <submittedName>
        <fullName evidence="2">Uncharacterized protein</fullName>
    </submittedName>
</protein>
<accession>A0A4U6X528</accession>
<gene>
    <name evidence="2" type="ORF">CTA1_12564</name>
</gene>
<reference evidence="2 3" key="1">
    <citation type="journal article" date="2019" name="PLoS ONE">
        <title>Comparative genome analysis indicates high evolutionary potential of pathogenicity genes in Colletotrichum tanaceti.</title>
        <authorList>
            <person name="Lelwala R.V."/>
            <person name="Korhonen P.K."/>
            <person name="Young N.D."/>
            <person name="Scott J.B."/>
            <person name="Ades P.A."/>
            <person name="Gasser R.B."/>
            <person name="Taylor P.W.J."/>
        </authorList>
    </citation>
    <scope>NUCLEOTIDE SEQUENCE [LARGE SCALE GENOMIC DNA]</scope>
    <source>
        <strain evidence="2">BRIP57314</strain>
    </source>
</reference>
<evidence type="ECO:0000313" key="3">
    <source>
        <dbReference type="Proteomes" id="UP000310108"/>
    </source>
</evidence>
<evidence type="ECO:0000313" key="2">
    <source>
        <dbReference type="EMBL" id="TKW50511.1"/>
    </source>
</evidence>
<feature type="compositionally biased region" description="Polar residues" evidence="1">
    <location>
        <begin position="315"/>
        <end position="345"/>
    </location>
</feature>
<dbReference type="OrthoDB" id="5232980at2759"/>